<evidence type="ECO:0000313" key="14">
    <source>
        <dbReference type="Proteomes" id="UP001055149"/>
    </source>
</evidence>
<dbReference type="SUPFAM" id="SSF52374">
    <property type="entry name" value="Nucleotidylyl transferase"/>
    <property type="match status" value="1"/>
</dbReference>
<evidence type="ECO:0000256" key="3">
    <source>
        <dbReference type="ARBA" id="ARBA00012393"/>
    </source>
</evidence>
<keyword evidence="8" id="KW-0547">Nucleotide-binding</keyword>
<dbReference type="RefSeq" id="WP_244054929.1">
    <property type="nucleotide sequence ID" value="NZ_BQXH01000006.1"/>
</dbReference>
<evidence type="ECO:0000256" key="1">
    <source>
        <dbReference type="ARBA" id="ARBA00004726"/>
    </source>
</evidence>
<evidence type="ECO:0000256" key="2">
    <source>
        <dbReference type="ARBA" id="ARBA00010214"/>
    </source>
</evidence>
<sequence>MEVHYLKSGTFKAEDFAQPMVMALGFFDGVHRGHQQVINTARKFAQEKQLPLAVMTFDRHSSMLFTDPETTEFRYLNTLDEKIRLMGHQQVDQLFVVEFSRDFAGLSPETFVQQYLVDLQVQVAVAGFDFTFGKFGLGNMELLEQLSQGQFLTITVPKKDELAEKISSTRIRKVIELGEMDAAVRLLGHEYVVTGQLQADGTVTITNRYQQLPPQGEYTCQIEIDGEVHQSLIAVKEPDVQPVPQNLWVDLSAFSAESLKNYTEVKLTWLGQANSYQEVLPTDQAESC</sequence>
<reference evidence="13" key="1">
    <citation type="journal article" date="2022" name="Int. J. Syst. Evol. Microbiol.">
        <title>A novel species of lactic acid bacteria, Ligilactobacillus pabuli sp. nov., isolated from alfalfa silage.</title>
        <authorList>
            <person name="Tohno M."/>
            <person name="Tanizawa Y."/>
            <person name="Sawada H."/>
            <person name="Sakamoto M."/>
            <person name="Ohkuma M."/>
            <person name="Kobayashi H."/>
        </authorList>
    </citation>
    <scope>NUCLEOTIDE SEQUENCE</scope>
    <source>
        <strain evidence="13">AF129</strain>
    </source>
</reference>
<dbReference type="EC" id="2.7.7.2" evidence="3"/>
<dbReference type="PANTHER" id="PTHR22749">
    <property type="entry name" value="RIBOFLAVIN KINASE/FMN ADENYLYLTRANSFERASE"/>
    <property type="match status" value="1"/>
</dbReference>
<evidence type="ECO:0000256" key="8">
    <source>
        <dbReference type="ARBA" id="ARBA00022741"/>
    </source>
</evidence>
<proteinExistence type="inferred from homology"/>
<comment type="catalytic activity">
    <reaction evidence="11">
        <text>FMN + ATP + H(+) = FAD + diphosphate</text>
        <dbReference type="Rhea" id="RHEA:17237"/>
        <dbReference type="ChEBI" id="CHEBI:15378"/>
        <dbReference type="ChEBI" id="CHEBI:30616"/>
        <dbReference type="ChEBI" id="CHEBI:33019"/>
        <dbReference type="ChEBI" id="CHEBI:57692"/>
        <dbReference type="ChEBI" id="CHEBI:58210"/>
        <dbReference type="EC" id="2.7.7.2"/>
    </reaction>
</comment>
<keyword evidence="4" id="KW-0285">Flavoprotein</keyword>
<dbReference type="Gene3D" id="3.40.50.620">
    <property type="entry name" value="HUPs"/>
    <property type="match status" value="1"/>
</dbReference>
<dbReference type="PANTHER" id="PTHR22749:SF6">
    <property type="entry name" value="RIBOFLAVIN KINASE"/>
    <property type="match status" value="1"/>
</dbReference>
<evidence type="ECO:0000259" key="12">
    <source>
        <dbReference type="Pfam" id="PF06574"/>
    </source>
</evidence>
<gene>
    <name evidence="13" type="ORF">LPAF129_08490</name>
</gene>
<dbReference type="Proteomes" id="UP001055149">
    <property type="component" value="Unassembled WGS sequence"/>
</dbReference>
<comment type="caution">
    <text evidence="13">The sequence shown here is derived from an EMBL/GenBank/DDBJ whole genome shotgun (WGS) entry which is preliminary data.</text>
</comment>
<comment type="similarity">
    <text evidence="2">Belongs to the RibF family.</text>
</comment>
<dbReference type="CDD" id="cd02064">
    <property type="entry name" value="FAD_synthetase_N"/>
    <property type="match status" value="1"/>
</dbReference>
<dbReference type="InterPro" id="IPR014729">
    <property type="entry name" value="Rossmann-like_a/b/a_fold"/>
</dbReference>
<evidence type="ECO:0000256" key="4">
    <source>
        <dbReference type="ARBA" id="ARBA00022630"/>
    </source>
</evidence>
<evidence type="ECO:0000256" key="11">
    <source>
        <dbReference type="ARBA" id="ARBA00049494"/>
    </source>
</evidence>
<accession>A0ABQ5JH22</accession>
<evidence type="ECO:0000256" key="10">
    <source>
        <dbReference type="ARBA" id="ARBA00022840"/>
    </source>
</evidence>
<feature type="domain" description="FAD synthetase" evidence="12">
    <location>
        <begin position="17"/>
        <end position="170"/>
    </location>
</feature>
<comment type="pathway">
    <text evidence="1">Cofactor biosynthesis; FAD biosynthesis; FAD from FMN: step 1/1.</text>
</comment>
<keyword evidence="14" id="KW-1185">Reference proteome</keyword>
<evidence type="ECO:0000256" key="6">
    <source>
        <dbReference type="ARBA" id="ARBA00022679"/>
    </source>
</evidence>
<name>A0ABQ5JH22_9LACO</name>
<evidence type="ECO:0000313" key="13">
    <source>
        <dbReference type="EMBL" id="GKS81163.1"/>
    </source>
</evidence>
<keyword evidence="5" id="KW-0288">FMN</keyword>
<dbReference type="Pfam" id="PF06574">
    <property type="entry name" value="FAD_syn"/>
    <property type="match status" value="1"/>
</dbReference>
<dbReference type="InterPro" id="IPR023468">
    <property type="entry name" value="Riboflavin_kinase"/>
</dbReference>
<keyword evidence="9" id="KW-0274">FAD</keyword>
<dbReference type="EMBL" id="BQXH01000006">
    <property type="protein sequence ID" value="GKS81163.1"/>
    <property type="molecule type" value="Genomic_DNA"/>
</dbReference>
<organism evidence="13 14">
    <name type="scientific">Ligilactobacillus pabuli</name>
    <dbReference type="NCBI Taxonomy" id="2886039"/>
    <lineage>
        <taxon>Bacteria</taxon>
        <taxon>Bacillati</taxon>
        <taxon>Bacillota</taxon>
        <taxon>Bacilli</taxon>
        <taxon>Lactobacillales</taxon>
        <taxon>Lactobacillaceae</taxon>
        <taxon>Ligilactobacillus</taxon>
    </lineage>
</organism>
<keyword evidence="10" id="KW-0067">ATP-binding</keyword>
<evidence type="ECO:0000256" key="5">
    <source>
        <dbReference type="ARBA" id="ARBA00022643"/>
    </source>
</evidence>
<dbReference type="InterPro" id="IPR015864">
    <property type="entry name" value="FAD_synthase"/>
</dbReference>
<keyword evidence="6" id="KW-0808">Transferase</keyword>
<evidence type="ECO:0000256" key="7">
    <source>
        <dbReference type="ARBA" id="ARBA00022695"/>
    </source>
</evidence>
<protein>
    <recommendedName>
        <fullName evidence="3">FAD synthase</fullName>
        <ecNumber evidence="3">2.7.7.2</ecNumber>
    </recommendedName>
</protein>
<evidence type="ECO:0000256" key="9">
    <source>
        <dbReference type="ARBA" id="ARBA00022827"/>
    </source>
</evidence>
<keyword evidence="7" id="KW-0548">Nucleotidyltransferase</keyword>